<accession>W7CT41</accession>
<organism evidence="1 2">
    <name type="scientific">Brochothrix campestris FSL F6-1037</name>
    <dbReference type="NCBI Taxonomy" id="1265861"/>
    <lineage>
        <taxon>Bacteria</taxon>
        <taxon>Bacillati</taxon>
        <taxon>Bacillota</taxon>
        <taxon>Bacilli</taxon>
        <taxon>Bacillales</taxon>
        <taxon>Listeriaceae</taxon>
        <taxon>Brochothrix</taxon>
    </lineage>
</organism>
<reference evidence="1 2" key="1">
    <citation type="submission" date="2012-12" db="EMBL/GenBank/DDBJ databases">
        <title>Novel taxa of Listeriaceae from agricultural environments in the United States.</title>
        <authorList>
            <person name="den Bakker H.C."/>
            <person name="Allred A."/>
            <person name="Warchocki S."/>
            <person name="Wright E.M."/>
            <person name="Burrell A."/>
            <person name="Nightingale K.K."/>
            <person name="Kephart D."/>
            <person name="Wiedmann M."/>
        </authorList>
    </citation>
    <scope>NUCLEOTIDE SEQUENCE [LARGE SCALE GENOMIC DNA]</scope>
    <source>
        <strain evidence="1 2">FSL F6-1037</strain>
    </source>
</reference>
<name>W7CT41_9LIST</name>
<evidence type="ECO:0000313" key="1">
    <source>
        <dbReference type="EMBL" id="EUJ40072.1"/>
    </source>
</evidence>
<dbReference type="Proteomes" id="UP000019243">
    <property type="component" value="Unassembled WGS sequence"/>
</dbReference>
<proteinExistence type="predicted"/>
<sequence length="87" mass="10198">MDPKYQLEADLWEEQQIQTKQEPVQSQKIVALPTAQTQLDRILKTVPLIYRMEQLTLLGSRILAEQQQKKRLVESTRCLESFATVRK</sequence>
<dbReference type="STRING" id="1265861.BCAMP_06500"/>
<comment type="caution">
    <text evidence="1">The sequence shown here is derived from an EMBL/GenBank/DDBJ whole genome shotgun (WGS) entry which is preliminary data.</text>
</comment>
<dbReference type="RefSeq" id="WP_035314437.1">
    <property type="nucleotide sequence ID" value="NZ_AODH01000022.1"/>
</dbReference>
<keyword evidence="2" id="KW-1185">Reference proteome</keyword>
<dbReference type="EMBL" id="AODH01000022">
    <property type="protein sequence ID" value="EUJ40072.1"/>
    <property type="molecule type" value="Genomic_DNA"/>
</dbReference>
<dbReference type="AlphaFoldDB" id="W7CT41"/>
<protein>
    <submittedName>
        <fullName evidence="1">Uncharacterized protein</fullName>
    </submittedName>
</protein>
<gene>
    <name evidence="1" type="ORF">BCAMP_06500</name>
</gene>
<evidence type="ECO:0000313" key="2">
    <source>
        <dbReference type="Proteomes" id="UP000019243"/>
    </source>
</evidence>